<dbReference type="AlphaFoldDB" id="A0A0K6FM16"/>
<keyword evidence="9 14" id="KW-0560">Oxidoreductase</keyword>
<evidence type="ECO:0000256" key="11">
    <source>
        <dbReference type="ARBA" id="ARBA00023033"/>
    </source>
</evidence>
<dbReference type="PANTHER" id="PTHR46300">
    <property type="entry name" value="P450, PUTATIVE (EUROFUNG)-RELATED-RELATED"/>
    <property type="match status" value="1"/>
</dbReference>
<proteinExistence type="inferred from homology"/>
<dbReference type="GO" id="GO:0016020">
    <property type="term" value="C:membrane"/>
    <property type="evidence" value="ECO:0007669"/>
    <property type="project" value="UniProtKB-SubCell"/>
</dbReference>
<evidence type="ECO:0000256" key="10">
    <source>
        <dbReference type="ARBA" id="ARBA00023004"/>
    </source>
</evidence>
<keyword evidence="5 13" id="KW-0349">Heme</keyword>
<dbReference type="InterPro" id="IPR001128">
    <property type="entry name" value="Cyt_P450"/>
</dbReference>
<name>A0A0K6FM16_9AGAM</name>
<dbReference type="GO" id="GO:0016705">
    <property type="term" value="F:oxidoreductase activity, acting on paired donors, with incorporation or reduction of molecular oxygen"/>
    <property type="evidence" value="ECO:0007669"/>
    <property type="project" value="InterPro"/>
</dbReference>
<dbReference type="InterPro" id="IPR002401">
    <property type="entry name" value="Cyt_P450_E_grp-I"/>
</dbReference>
<keyword evidence="8" id="KW-1133">Transmembrane helix</keyword>
<evidence type="ECO:0000256" key="9">
    <source>
        <dbReference type="ARBA" id="ARBA00023002"/>
    </source>
</evidence>
<organism evidence="15 16">
    <name type="scientific">Rhizoctonia solani</name>
    <dbReference type="NCBI Taxonomy" id="456999"/>
    <lineage>
        <taxon>Eukaryota</taxon>
        <taxon>Fungi</taxon>
        <taxon>Dikarya</taxon>
        <taxon>Basidiomycota</taxon>
        <taxon>Agaricomycotina</taxon>
        <taxon>Agaricomycetes</taxon>
        <taxon>Cantharellales</taxon>
        <taxon>Ceratobasidiaceae</taxon>
        <taxon>Rhizoctonia</taxon>
    </lineage>
</organism>
<evidence type="ECO:0000256" key="7">
    <source>
        <dbReference type="ARBA" id="ARBA00022723"/>
    </source>
</evidence>
<evidence type="ECO:0000256" key="3">
    <source>
        <dbReference type="ARBA" id="ARBA00005179"/>
    </source>
</evidence>
<dbReference type="PRINTS" id="PR00463">
    <property type="entry name" value="EP450I"/>
</dbReference>
<evidence type="ECO:0000256" key="1">
    <source>
        <dbReference type="ARBA" id="ARBA00001971"/>
    </source>
</evidence>
<keyword evidence="11 14" id="KW-0503">Monooxygenase</keyword>
<evidence type="ECO:0000256" key="13">
    <source>
        <dbReference type="PIRSR" id="PIRSR602401-1"/>
    </source>
</evidence>
<comment type="subcellular location">
    <subcellularLocation>
        <location evidence="2">Membrane</location>
    </subcellularLocation>
</comment>
<comment type="pathway">
    <text evidence="3">Secondary metabolite biosynthesis.</text>
</comment>
<protein>
    <submittedName>
        <fullName evidence="15">O-methylsterigmatocystin oxidoreductase</fullName>
    </submittedName>
</protein>
<dbReference type="Gene3D" id="1.10.630.10">
    <property type="entry name" value="Cytochrome P450"/>
    <property type="match status" value="1"/>
</dbReference>
<keyword evidence="10 13" id="KW-0408">Iron</keyword>
<feature type="binding site" description="axial binding residue" evidence="13">
    <location>
        <position position="443"/>
    </location>
    <ligand>
        <name>heme</name>
        <dbReference type="ChEBI" id="CHEBI:30413"/>
    </ligand>
    <ligandPart>
        <name>Fe</name>
        <dbReference type="ChEBI" id="CHEBI:18248"/>
    </ligandPart>
</feature>
<comment type="similarity">
    <text evidence="4 14">Belongs to the cytochrome P450 family.</text>
</comment>
<dbReference type="GO" id="GO:0005506">
    <property type="term" value="F:iron ion binding"/>
    <property type="evidence" value="ECO:0007669"/>
    <property type="project" value="InterPro"/>
</dbReference>
<keyword evidence="16" id="KW-1185">Reference proteome</keyword>
<keyword evidence="12" id="KW-0472">Membrane</keyword>
<accession>A0A0K6FM16</accession>
<keyword evidence="7 13" id="KW-0479">Metal-binding</keyword>
<evidence type="ECO:0000256" key="12">
    <source>
        <dbReference type="ARBA" id="ARBA00023136"/>
    </source>
</evidence>
<evidence type="ECO:0000256" key="5">
    <source>
        <dbReference type="ARBA" id="ARBA00022617"/>
    </source>
</evidence>
<dbReference type="CDD" id="cd11065">
    <property type="entry name" value="CYP64-like"/>
    <property type="match status" value="1"/>
</dbReference>
<dbReference type="PANTHER" id="PTHR46300:SF2">
    <property type="entry name" value="CYTOCHROME P450 MONOOXYGENASE ALNH-RELATED"/>
    <property type="match status" value="1"/>
</dbReference>
<dbReference type="GO" id="GO:0020037">
    <property type="term" value="F:heme binding"/>
    <property type="evidence" value="ECO:0007669"/>
    <property type="project" value="InterPro"/>
</dbReference>
<evidence type="ECO:0000256" key="4">
    <source>
        <dbReference type="ARBA" id="ARBA00010617"/>
    </source>
</evidence>
<evidence type="ECO:0000256" key="2">
    <source>
        <dbReference type="ARBA" id="ARBA00004370"/>
    </source>
</evidence>
<evidence type="ECO:0000256" key="8">
    <source>
        <dbReference type="ARBA" id="ARBA00022989"/>
    </source>
</evidence>
<dbReference type="Pfam" id="PF00067">
    <property type="entry name" value="p450"/>
    <property type="match status" value="1"/>
</dbReference>
<evidence type="ECO:0000313" key="16">
    <source>
        <dbReference type="Proteomes" id="UP000044841"/>
    </source>
</evidence>
<evidence type="ECO:0000256" key="14">
    <source>
        <dbReference type="RuleBase" id="RU000461"/>
    </source>
</evidence>
<reference evidence="15 16" key="1">
    <citation type="submission" date="2015-07" db="EMBL/GenBank/DDBJ databases">
        <authorList>
            <person name="Noorani M."/>
        </authorList>
    </citation>
    <scope>NUCLEOTIDE SEQUENCE [LARGE SCALE GENOMIC DNA]</scope>
    <source>
        <strain evidence="15">BBA 69670</strain>
    </source>
</reference>
<dbReference type="SUPFAM" id="SSF48264">
    <property type="entry name" value="Cytochrome P450"/>
    <property type="match status" value="1"/>
</dbReference>
<evidence type="ECO:0000313" key="15">
    <source>
        <dbReference type="EMBL" id="CUA67276.1"/>
    </source>
</evidence>
<dbReference type="EMBL" id="CYGV01000069">
    <property type="protein sequence ID" value="CUA67276.1"/>
    <property type="molecule type" value="Genomic_DNA"/>
</dbReference>
<comment type="cofactor">
    <cofactor evidence="1 13">
        <name>heme</name>
        <dbReference type="ChEBI" id="CHEBI:30413"/>
    </cofactor>
</comment>
<dbReference type="InterPro" id="IPR036396">
    <property type="entry name" value="Cyt_P450_sf"/>
</dbReference>
<dbReference type="Proteomes" id="UP000044841">
    <property type="component" value="Unassembled WGS sequence"/>
</dbReference>
<keyword evidence="6" id="KW-0812">Transmembrane</keyword>
<gene>
    <name evidence="15" type="ORF">RSOLAG22IIIB_07323</name>
</gene>
<dbReference type="GO" id="GO:0004497">
    <property type="term" value="F:monooxygenase activity"/>
    <property type="evidence" value="ECO:0007669"/>
    <property type="project" value="UniProtKB-KW"/>
</dbReference>
<sequence length="513" mass="58217">MSDRPLLVGLTVASGLLAYKLYKDKQGYELGLPPSPRSYPLLGHLLSIPNEYEHLGFMRLGKQLGSTIFLLSAFGTTMIVLNDRDDATNLFDKRSTTYSDRTCPPMVQDPSLLNWGDFGSLVGYGDRWRKYRRLMTPWLNKQAVVAYHESQEHATKKLLHRLLNTHENVKNSHDLEAELYLCISATMLRSLYGYEAESPSDPFLMRSREAFSYLAQAMLASNYLVNTLPALRHIPKWFPGANWKRNASNQREEKDSLIDDLYNIALEKTKKDENTRLMVASLRGQALKLGLTEEEADDYVKQISITMFAGGTDTTVSTLMMFFMAILIYPEVQRKAQAELDSVIGADRLPSFQDRHRLGYIERIVQETLRWGPITPLAVPHTCFQDDTYKGYRIPKGTIVIGNVWAMTRDEKVYPNPEVFDPDRYLDPSTPLSPVFGWGRRRCPGAHFAEASLFIAIASILFTFNVEVAQDNDGKDVPPTGKLVNSLVLVPEKFMVKLTPRSTKHAELIRHSI</sequence>
<dbReference type="InterPro" id="IPR017972">
    <property type="entry name" value="Cyt_P450_CS"/>
</dbReference>
<dbReference type="PROSITE" id="PS00086">
    <property type="entry name" value="CYTOCHROME_P450"/>
    <property type="match status" value="1"/>
</dbReference>
<dbReference type="InterPro" id="IPR050364">
    <property type="entry name" value="Cytochrome_P450_fung"/>
</dbReference>
<dbReference type="PRINTS" id="PR00385">
    <property type="entry name" value="P450"/>
</dbReference>
<evidence type="ECO:0000256" key="6">
    <source>
        <dbReference type="ARBA" id="ARBA00022692"/>
    </source>
</evidence>